<dbReference type="AlphaFoldDB" id="A0A1V4EWR9"/>
<dbReference type="Proteomes" id="UP000190229">
    <property type="component" value="Unassembled WGS sequence"/>
</dbReference>
<dbReference type="InterPro" id="IPR018720">
    <property type="entry name" value="DUF2249"/>
</dbReference>
<protein>
    <submittedName>
        <fullName evidence="2">Glutamine synthetase</fullName>
    </submittedName>
</protein>
<proteinExistence type="predicted"/>
<dbReference type="EMBL" id="MWPS01000003">
    <property type="protein sequence ID" value="OPG17383.1"/>
    <property type="molecule type" value="Genomic_DNA"/>
</dbReference>
<evidence type="ECO:0000313" key="2">
    <source>
        <dbReference type="EMBL" id="OPG17383.1"/>
    </source>
</evidence>
<feature type="domain" description="DUF2249" evidence="1">
    <location>
        <begin position="85"/>
        <end position="154"/>
    </location>
</feature>
<name>A0A1V4EWR9_9BACL</name>
<gene>
    <name evidence="2" type="ORF">B2M26_01205</name>
</gene>
<dbReference type="RefSeq" id="WP_079289725.1">
    <property type="nucleotide sequence ID" value="NZ_MWPS01000003.1"/>
</dbReference>
<organism evidence="2 3">
    <name type="scientific">Ferroacidibacillus organovorans</name>
    <dbReference type="NCBI Taxonomy" id="1765683"/>
    <lineage>
        <taxon>Bacteria</taxon>
        <taxon>Bacillati</taxon>
        <taxon>Bacillota</taxon>
        <taxon>Bacilli</taxon>
        <taxon>Bacillales</taxon>
        <taxon>Alicyclobacillaceae</taxon>
        <taxon>Ferroacidibacillus</taxon>
    </lineage>
</organism>
<keyword evidence="3" id="KW-1185">Reference proteome</keyword>
<reference evidence="2 3" key="1">
    <citation type="submission" date="2017-02" db="EMBL/GenBank/DDBJ databases">
        <title>Draft genome of Acidibacillus ferrooxidans Huett2.</title>
        <authorList>
            <person name="Schopf S."/>
        </authorList>
    </citation>
    <scope>NUCLEOTIDE SEQUENCE [LARGE SCALE GENOMIC DNA]</scope>
    <source>
        <strain evidence="2 3">Huett2</strain>
    </source>
</reference>
<dbReference type="Pfam" id="PF10006">
    <property type="entry name" value="DUF2249"/>
    <property type="match status" value="2"/>
</dbReference>
<evidence type="ECO:0000259" key="1">
    <source>
        <dbReference type="Pfam" id="PF10006"/>
    </source>
</evidence>
<comment type="caution">
    <text evidence="2">The sequence shown here is derived from an EMBL/GenBank/DDBJ whole genome shotgun (WGS) entry which is preliminary data.</text>
</comment>
<accession>A0A1V4EWR9</accession>
<feature type="domain" description="DUF2249" evidence="1">
    <location>
        <begin position="8"/>
        <end position="75"/>
    </location>
</feature>
<evidence type="ECO:0000313" key="3">
    <source>
        <dbReference type="Proteomes" id="UP000190229"/>
    </source>
</evidence>
<sequence length="159" mass="18228">MTRRLIDLDVREMLRAKEEPFQRIMTAISELDVGDVLQLHATFKPDPLLNVLAKRGFRHAVVQLEADHYVVDFYKSAEELPYFHLDNRGLQPPQPMVRTLEILEHQSGIKEGVLGLEIWNERVPAFLLPELDDAGFSHDVREDPDGTVCVRISRSLDEA</sequence>